<feature type="region of interest" description="Disordered" evidence="3">
    <location>
        <begin position="64"/>
        <end position="135"/>
    </location>
</feature>
<evidence type="ECO:0000313" key="4">
    <source>
        <dbReference type="EMBL" id="RMX83591.1"/>
    </source>
</evidence>
<evidence type="ECO:0000256" key="2">
    <source>
        <dbReference type="ARBA" id="ARBA00043974"/>
    </source>
</evidence>
<dbReference type="GO" id="GO:0043248">
    <property type="term" value="P:proteasome assembly"/>
    <property type="evidence" value="ECO:0007669"/>
    <property type="project" value="InterPro"/>
</dbReference>
<dbReference type="PANTHER" id="PTHR12828:SF3">
    <property type="entry name" value="PROTEASOME MATURATION PROTEIN"/>
    <property type="match status" value="1"/>
</dbReference>
<keyword evidence="1" id="KW-0143">Chaperone</keyword>
<comment type="similarity">
    <text evidence="2">Belongs to the POMP/UMP1 family.</text>
</comment>
<dbReference type="GO" id="GO:0005737">
    <property type="term" value="C:cytoplasm"/>
    <property type="evidence" value="ECO:0007669"/>
    <property type="project" value="TreeGrafter"/>
</dbReference>
<name>A0A3M6WYT2_HORWE</name>
<evidence type="ECO:0000256" key="3">
    <source>
        <dbReference type="SAM" id="MobiDB-lite"/>
    </source>
</evidence>
<feature type="compositionally biased region" description="Polar residues" evidence="3">
    <location>
        <begin position="67"/>
        <end position="78"/>
    </location>
</feature>
<dbReference type="OrthoDB" id="15001at2759"/>
<dbReference type="Proteomes" id="UP000281245">
    <property type="component" value="Unassembled WGS sequence"/>
</dbReference>
<evidence type="ECO:0008006" key="6">
    <source>
        <dbReference type="Google" id="ProtNLM"/>
    </source>
</evidence>
<feature type="compositionally biased region" description="Low complexity" evidence="3">
    <location>
        <begin position="86"/>
        <end position="104"/>
    </location>
</feature>
<dbReference type="InterPro" id="IPR008012">
    <property type="entry name" value="Ump1"/>
</dbReference>
<dbReference type="Pfam" id="PF05348">
    <property type="entry name" value="UMP1"/>
    <property type="match status" value="1"/>
</dbReference>
<gene>
    <name evidence="4" type="ORF">D0869_05196</name>
</gene>
<organism evidence="4 5">
    <name type="scientific">Hortaea werneckii</name>
    <name type="common">Black yeast</name>
    <name type="synonym">Cladosporium werneckii</name>
    <dbReference type="NCBI Taxonomy" id="91943"/>
    <lineage>
        <taxon>Eukaryota</taxon>
        <taxon>Fungi</taxon>
        <taxon>Dikarya</taxon>
        <taxon>Ascomycota</taxon>
        <taxon>Pezizomycotina</taxon>
        <taxon>Dothideomycetes</taxon>
        <taxon>Dothideomycetidae</taxon>
        <taxon>Mycosphaerellales</taxon>
        <taxon>Teratosphaeriaceae</taxon>
        <taxon>Hortaea</taxon>
    </lineage>
</organism>
<protein>
    <recommendedName>
        <fullName evidence="6">Proteasome maturation factor UMP1</fullName>
    </recommendedName>
</protein>
<dbReference type="PANTHER" id="PTHR12828">
    <property type="entry name" value="PROTEASOME MATURATION PROTEIN UMP1"/>
    <property type="match status" value="1"/>
</dbReference>
<dbReference type="GO" id="GO:0005634">
    <property type="term" value="C:nucleus"/>
    <property type="evidence" value="ECO:0007669"/>
    <property type="project" value="TreeGrafter"/>
</dbReference>
<dbReference type="AlphaFoldDB" id="A0A3M6WYT2"/>
<reference evidence="4 5" key="1">
    <citation type="journal article" date="2018" name="BMC Genomics">
        <title>Genomic evidence for intraspecific hybridization in a clonal and extremely halotolerant yeast.</title>
        <authorList>
            <person name="Gostincar C."/>
            <person name="Stajich J.E."/>
            <person name="Zupancic J."/>
            <person name="Zalar P."/>
            <person name="Gunde-Cimerman N."/>
        </authorList>
    </citation>
    <scope>NUCLEOTIDE SEQUENCE [LARGE SCALE GENOMIC DNA]</scope>
    <source>
        <strain evidence="4 5">EXF-6656</strain>
    </source>
</reference>
<sequence length="241" mass="26256">MPTHQSSPASGDVMTGAVHAWDLPSPTGRISSFIHLTWTIHHPTSNQTTVIKPHQTNHTIRFRQDRTTSLNPSTQAEPQPNHHHNANPPTQTAAAAPGAPSAPGVHDTLRSNLSLTGPAPKASGPSNADSAAATAPQSFHPLESRLAQWRSQQENLKMELLRRQFGIAEPVKRQMELGIVRAGEWQPACLGGVTNGASVHADILSGRDCEIGWEDVFTGGEEMRDQPDFHAEMERRMGMDW</sequence>
<evidence type="ECO:0000256" key="1">
    <source>
        <dbReference type="ARBA" id="ARBA00023186"/>
    </source>
</evidence>
<accession>A0A3M6WYT2</accession>
<proteinExistence type="inferred from homology"/>
<dbReference type="EMBL" id="QWIJ01000340">
    <property type="protein sequence ID" value="RMX83591.1"/>
    <property type="molecule type" value="Genomic_DNA"/>
</dbReference>
<evidence type="ECO:0000313" key="5">
    <source>
        <dbReference type="Proteomes" id="UP000281245"/>
    </source>
</evidence>
<comment type="caution">
    <text evidence="4">The sequence shown here is derived from an EMBL/GenBank/DDBJ whole genome shotgun (WGS) entry which is preliminary data.</text>
</comment>